<gene>
    <name evidence="8" type="ORF">CTAYLR_008017</name>
</gene>
<evidence type="ECO:0000256" key="2">
    <source>
        <dbReference type="ARBA" id="ARBA00022448"/>
    </source>
</evidence>
<dbReference type="EMBL" id="JAQMWT010000424">
    <property type="protein sequence ID" value="KAJ8601526.1"/>
    <property type="molecule type" value="Genomic_DNA"/>
</dbReference>
<dbReference type="PANTHER" id="PTHR30003:SF0">
    <property type="entry name" value="GLYCOLATE PERMEASE GLCA-RELATED"/>
    <property type="match status" value="1"/>
</dbReference>
<dbReference type="GO" id="GO:0005886">
    <property type="term" value="C:plasma membrane"/>
    <property type="evidence" value="ECO:0007669"/>
    <property type="project" value="UniProtKB-SubCell"/>
</dbReference>
<feature type="transmembrane region" description="Helical" evidence="7">
    <location>
        <begin position="181"/>
        <end position="205"/>
    </location>
</feature>
<feature type="transmembrane region" description="Helical" evidence="7">
    <location>
        <begin position="101"/>
        <end position="131"/>
    </location>
</feature>
<dbReference type="GO" id="GO:0015295">
    <property type="term" value="F:solute:proton symporter activity"/>
    <property type="evidence" value="ECO:0007669"/>
    <property type="project" value="TreeGrafter"/>
</dbReference>
<evidence type="ECO:0008006" key="10">
    <source>
        <dbReference type="Google" id="ProtNLM"/>
    </source>
</evidence>
<dbReference type="Proteomes" id="UP001230188">
    <property type="component" value="Unassembled WGS sequence"/>
</dbReference>
<evidence type="ECO:0000256" key="3">
    <source>
        <dbReference type="ARBA" id="ARBA00022475"/>
    </source>
</evidence>
<evidence type="ECO:0000256" key="7">
    <source>
        <dbReference type="SAM" id="Phobius"/>
    </source>
</evidence>
<feature type="transmembrane region" description="Helical" evidence="7">
    <location>
        <begin position="217"/>
        <end position="236"/>
    </location>
</feature>
<feature type="transmembrane region" description="Helical" evidence="7">
    <location>
        <begin position="31"/>
        <end position="48"/>
    </location>
</feature>
<keyword evidence="2" id="KW-0813">Transport</keyword>
<dbReference type="AlphaFoldDB" id="A0AAD7UAZ9"/>
<comment type="caution">
    <text evidence="8">The sequence shown here is derived from an EMBL/GenBank/DDBJ whole genome shotgun (WGS) entry which is preliminary data.</text>
</comment>
<sequence>MAGFWDVFFGLAPIGLLIALTFKGLPTSTTLPVAAIALYLVALIYFKYEANLMNAYVVKGLGDSLTTIAIVFGAICLFEALKMTGALDWLTSKLREFSRGAQAAQVFLIAWAFAYLIEGCSGFGTPTALAAPLLVEMGYDPQAAVVCCLVMNTLATPFGAAGTPIWFGLDGLADDDNLQIVGFWAQAVCLTAAHAVPLLAAAALVPASALASSWRTIAVCIYSCAGVAFAVSAFSYELPTLLGGGVGLVVSALYVKTTNTPPDKFLKEIVDSLRSATGSFRDRALARREPTRVDEKDDDRPAPVDLVREESLITMEIEENPPDDDEENPPPTWKYVFPLAMVVFFLTLTRFPIIDIKDELKSQRPKARVRLGSLGEFWLSSALVVGLSDVYREPVSTTFEILYVPAFLPFFMVSVATLYVFGMISQTPLLLKKTWARTASVILPIASALVLASLMRAGVAADLSRPMMSSFGKAGWILVTPLFGVLGSFFSGSTTVSNLTFGSIQLLAADRLGLNKLHLLALQTVGATIGNCICLQNIIQAKAVVGLTTLESVFIKHTFKPALLFVGFAWIWGFILLAL</sequence>
<evidence type="ECO:0000313" key="9">
    <source>
        <dbReference type="Proteomes" id="UP001230188"/>
    </source>
</evidence>
<proteinExistence type="predicted"/>
<keyword evidence="5 7" id="KW-1133">Transmembrane helix</keyword>
<evidence type="ECO:0000256" key="6">
    <source>
        <dbReference type="ARBA" id="ARBA00023136"/>
    </source>
</evidence>
<organism evidence="8 9">
    <name type="scientific">Chrysophaeum taylorii</name>
    <dbReference type="NCBI Taxonomy" id="2483200"/>
    <lineage>
        <taxon>Eukaryota</taxon>
        <taxon>Sar</taxon>
        <taxon>Stramenopiles</taxon>
        <taxon>Ochrophyta</taxon>
        <taxon>Pelagophyceae</taxon>
        <taxon>Pelagomonadales</taxon>
        <taxon>Pelagomonadaceae</taxon>
        <taxon>Chrysophaeum</taxon>
    </lineage>
</organism>
<feature type="transmembrane region" description="Helical" evidence="7">
    <location>
        <begin position="335"/>
        <end position="353"/>
    </location>
</feature>
<feature type="transmembrane region" description="Helical" evidence="7">
    <location>
        <begin position="403"/>
        <end position="422"/>
    </location>
</feature>
<feature type="transmembrane region" description="Helical" evidence="7">
    <location>
        <begin position="143"/>
        <end position="169"/>
    </location>
</feature>
<dbReference type="Pfam" id="PF02652">
    <property type="entry name" value="Lactate_perm"/>
    <property type="match status" value="2"/>
</dbReference>
<evidence type="ECO:0000256" key="1">
    <source>
        <dbReference type="ARBA" id="ARBA00004651"/>
    </source>
</evidence>
<feature type="transmembrane region" description="Helical" evidence="7">
    <location>
        <begin position="474"/>
        <end position="496"/>
    </location>
</feature>
<feature type="transmembrane region" description="Helical" evidence="7">
    <location>
        <begin position="517"/>
        <end position="539"/>
    </location>
</feature>
<feature type="transmembrane region" description="Helical" evidence="7">
    <location>
        <begin position="60"/>
        <end position="81"/>
    </location>
</feature>
<protein>
    <recommendedName>
        <fullName evidence="10">L-lactate permease</fullName>
    </recommendedName>
</protein>
<reference evidence="8" key="1">
    <citation type="submission" date="2023-01" db="EMBL/GenBank/DDBJ databases">
        <title>Metagenome sequencing of chrysophaentin producing Chrysophaeum taylorii.</title>
        <authorList>
            <person name="Davison J."/>
            <person name="Bewley C."/>
        </authorList>
    </citation>
    <scope>NUCLEOTIDE SEQUENCE</scope>
    <source>
        <strain evidence="8">NIES-1699</strain>
    </source>
</reference>
<feature type="transmembrane region" description="Helical" evidence="7">
    <location>
        <begin position="7"/>
        <end position="25"/>
    </location>
</feature>
<keyword evidence="9" id="KW-1185">Reference proteome</keyword>
<dbReference type="PANTHER" id="PTHR30003">
    <property type="entry name" value="L-LACTATE PERMEASE"/>
    <property type="match status" value="1"/>
</dbReference>
<name>A0AAD7UAZ9_9STRA</name>
<evidence type="ECO:0000256" key="4">
    <source>
        <dbReference type="ARBA" id="ARBA00022692"/>
    </source>
</evidence>
<evidence type="ECO:0000313" key="8">
    <source>
        <dbReference type="EMBL" id="KAJ8601526.1"/>
    </source>
</evidence>
<feature type="transmembrane region" description="Helical" evidence="7">
    <location>
        <begin position="559"/>
        <end position="578"/>
    </location>
</feature>
<accession>A0AAD7UAZ9</accession>
<feature type="transmembrane region" description="Helical" evidence="7">
    <location>
        <begin position="434"/>
        <end position="454"/>
    </location>
</feature>
<keyword evidence="6 7" id="KW-0472">Membrane</keyword>
<keyword evidence="4 7" id="KW-0812">Transmembrane</keyword>
<dbReference type="GO" id="GO:0015129">
    <property type="term" value="F:lactate transmembrane transporter activity"/>
    <property type="evidence" value="ECO:0007669"/>
    <property type="project" value="InterPro"/>
</dbReference>
<evidence type="ECO:0000256" key="5">
    <source>
        <dbReference type="ARBA" id="ARBA00022989"/>
    </source>
</evidence>
<dbReference type="InterPro" id="IPR003804">
    <property type="entry name" value="Lactate_perm"/>
</dbReference>
<comment type="subcellular location">
    <subcellularLocation>
        <location evidence="1">Cell membrane</location>
        <topology evidence="1">Multi-pass membrane protein</topology>
    </subcellularLocation>
</comment>
<keyword evidence="3" id="KW-1003">Cell membrane</keyword>